<proteinExistence type="predicted"/>
<gene>
    <name evidence="1" type="ORF">AK812_SmicGene12620</name>
</gene>
<dbReference type="Proteomes" id="UP000186817">
    <property type="component" value="Unassembled WGS sequence"/>
</dbReference>
<evidence type="ECO:0000313" key="1">
    <source>
        <dbReference type="EMBL" id="OLQ04319.1"/>
    </source>
</evidence>
<reference evidence="1 2" key="1">
    <citation type="submission" date="2016-02" db="EMBL/GenBank/DDBJ databases">
        <title>Genome analysis of coral dinoflagellate symbionts highlights evolutionary adaptations to a symbiotic lifestyle.</title>
        <authorList>
            <person name="Aranda M."/>
            <person name="Li Y."/>
            <person name="Liew Y.J."/>
            <person name="Baumgarten S."/>
            <person name="Simakov O."/>
            <person name="Wilson M."/>
            <person name="Piel J."/>
            <person name="Ashoor H."/>
            <person name="Bougouffa S."/>
            <person name="Bajic V.B."/>
            <person name="Ryu T."/>
            <person name="Ravasi T."/>
            <person name="Bayer T."/>
            <person name="Micklem G."/>
            <person name="Kim H."/>
            <person name="Bhak J."/>
            <person name="Lajeunesse T.C."/>
            <person name="Voolstra C.R."/>
        </authorList>
    </citation>
    <scope>NUCLEOTIDE SEQUENCE [LARGE SCALE GENOMIC DNA]</scope>
    <source>
        <strain evidence="1 2">CCMP2467</strain>
    </source>
</reference>
<dbReference type="EMBL" id="LSRX01000213">
    <property type="protein sequence ID" value="OLQ04319.1"/>
    <property type="molecule type" value="Genomic_DNA"/>
</dbReference>
<dbReference type="OrthoDB" id="10275270at2759"/>
<keyword evidence="2" id="KW-1185">Reference proteome</keyword>
<protein>
    <submittedName>
        <fullName evidence="1">Uncharacterized protein</fullName>
    </submittedName>
</protein>
<evidence type="ECO:0000313" key="2">
    <source>
        <dbReference type="Proteomes" id="UP000186817"/>
    </source>
</evidence>
<comment type="caution">
    <text evidence="1">The sequence shown here is derived from an EMBL/GenBank/DDBJ whole genome shotgun (WGS) entry which is preliminary data.</text>
</comment>
<name>A0A1Q9EA75_SYMMI</name>
<accession>A0A1Q9EA75</accession>
<dbReference type="AlphaFoldDB" id="A0A1Q9EA75"/>
<sequence length="324" mass="35922">MYAQICAGSACAKRIARHCCQRGDRAAPNDAHNHFVVQKPEFVEQVVVEAEDPNSLLVVDNRDERLISPFQNWPVDEIMSNAAGSINVLTERDQLMPPNSGYPCCLFANYTLTGGLGVHHVVEDSGRRLRGHVRHLGQLLLGPQLFCDEVLNRASELRVTSRSSTEGYGNDAARVEFRIRGANNNRLDLKCGRTSVPGTWLSVSHTGPALISTIQAFRQQRARVEGPDHVQQLVQRISTCELDLSQLHVNTLRSHDEGQAVADGRRSWKRRLGMPLVSLGRQPVQVIPRGEFTEADNTEELLVLQARETSAFERQPPGQPGTGE</sequence>
<organism evidence="1 2">
    <name type="scientific">Symbiodinium microadriaticum</name>
    <name type="common">Dinoflagellate</name>
    <name type="synonym">Zooxanthella microadriatica</name>
    <dbReference type="NCBI Taxonomy" id="2951"/>
    <lineage>
        <taxon>Eukaryota</taxon>
        <taxon>Sar</taxon>
        <taxon>Alveolata</taxon>
        <taxon>Dinophyceae</taxon>
        <taxon>Suessiales</taxon>
        <taxon>Symbiodiniaceae</taxon>
        <taxon>Symbiodinium</taxon>
    </lineage>
</organism>